<dbReference type="Proteomes" id="UP000708208">
    <property type="component" value="Unassembled WGS sequence"/>
</dbReference>
<feature type="non-terminal residue" evidence="2">
    <location>
        <position position="229"/>
    </location>
</feature>
<keyword evidence="3" id="KW-1185">Reference proteome</keyword>
<protein>
    <recommendedName>
        <fullName evidence="4">Zinc finger PHD-type domain-containing protein</fullName>
    </recommendedName>
</protein>
<evidence type="ECO:0008006" key="4">
    <source>
        <dbReference type="Google" id="ProtNLM"/>
    </source>
</evidence>
<keyword evidence="1" id="KW-0175">Coiled coil</keyword>
<evidence type="ECO:0000256" key="1">
    <source>
        <dbReference type="SAM" id="Coils"/>
    </source>
</evidence>
<feature type="non-terminal residue" evidence="2">
    <location>
        <position position="1"/>
    </location>
</feature>
<dbReference type="AlphaFoldDB" id="A0A8J2PIH7"/>
<sequence length="229" mass="26028">MDKCGICKDQLDKIYCECAACLLPSHPKCNNLLDTSWVHKSKDNRATWRCLPCRENKVERKNKRSRKDSIGSDGIQSDIEQYEIDEEVFRSSISSQPATMAQIQMLFTKAMEPIQLRLNSIETSAKKVEEVKKTVEGISTQLESMSERLKDAETKINSLETKSSDLHATVQSLKNAQNVTQPVEIDNRFEAMERYTRRNNVIISGVPLNDNEDVYKCVIGYCSKIGVEV</sequence>
<comment type="caution">
    <text evidence="2">The sequence shown here is derived from an EMBL/GenBank/DDBJ whole genome shotgun (WGS) entry which is preliminary data.</text>
</comment>
<accession>A0A8J2PIH7</accession>
<feature type="coiled-coil region" evidence="1">
    <location>
        <begin position="128"/>
        <end position="169"/>
    </location>
</feature>
<name>A0A8J2PIH7_9HEXA</name>
<organism evidence="2 3">
    <name type="scientific">Allacma fusca</name>
    <dbReference type="NCBI Taxonomy" id="39272"/>
    <lineage>
        <taxon>Eukaryota</taxon>
        <taxon>Metazoa</taxon>
        <taxon>Ecdysozoa</taxon>
        <taxon>Arthropoda</taxon>
        <taxon>Hexapoda</taxon>
        <taxon>Collembola</taxon>
        <taxon>Symphypleona</taxon>
        <taxon>Sminthuridae</taxon>
        <taxon>Allacma</taxon>
    </lineage>
</organism>
<gene>
    <name evidence="2" type="ORF">AFUS01_LOCUS25813</name>
</gene>
<reference evidence="2" key="1">
    <citation type="submission" date="2021-06" db="EMBL/GenBank/DDBJ databases">
        <authorList>
            <person name="Hodson N. C."/>
            <person name="Mongue J. A."/>
            <person name="Jaron S. K."/>
        </authorList>
    </citation>
    <scope>NUCLEOTIDE SEQUENCE</scope>
</reference>
<dbReference type="OrthoDB" id="5989141at2759"/>
<dbReference type="EMBL" id="CAJVCH010336242">
    <property type="protein sequence ID" value="CAG7815114.1"/>
    <property type="molecule type" value="Genomic_DNA"/>
</dbReference>
<proteinExistence type="predicted"/>
<evidence type="ECO:0000313" key="2">
    <source>
        <dbReference type="EMBL" id="CAG7815114.1"/>
    </source>
</evidence>
<evidence type="ECO:0000313" key="3">
    <source>
        <dbReference type="Proteomes" id="UP000708208"/>
    </source>
</evidence>